<protein>
    <submittedName>
        <fullName evidence="3">Uncharacterized protein</fullName>
    </submittedName>
</protein>
<organism evidence="3 4">
    <name type="scientific">Buddleja alternifolia</name>
    <dbReference type="NCBI Taxonomy" id="168488"/>
    <lineage>
        <taxon>Eukaryota</taxon>
        <taxon>Viridiplantae</taxon>
        <taxon>Streptophyta</taxon>
        <taxon>Embryophyta</taxon>
        <taxon>Tracheophyta</taxon>
        <taxon>Spermatophyta</taxon>
        <taxon>Magnoliopsida</taxon>
        <taxon>eudicotyledons</taxon>
        <taxon>Gunneridae</taxon>
        <taxon>Pentapetalae</taxon>
        <taxon>asterids</taxon>
        <taxon>lamiids</taxon>
        <taxon>Lamiales</taxon>
        <taxon>Scrophulariaceae</taxon>
        <taxon>Buddlejeae</taxon>
        <taxon>Buddleja</taxon>
    </lineage>
</organism>
<feature type="region of interest" description="Disordered" evidence="2">
    <location>
        <begin position="232"/>
        <end position="272"/>
    </location>
</feature>
<feature type="region of interest" description="Disordered" evidence="2">
    <location>
        <begin position="117"/>
        <end position="166"/>
    </location>
</feature>
<feature type="region of interest" description="Disordered" evidence="2">
    <location>
        <begin position="88"/>
        <end position="107"/>
    </location>
</feature>
<dbReference type="Proteomes" id="UP000826271">
    <property type="component" value="Unassembled WGS sequence"/>
</dbReference>
<keyword evidence="4" id="KW-1185">Reference proteome</keyword>
<keyword evidence="1" id="KW-0175">Coiled coil</keyword>
<feature type="compositionally biased region" description="Polar residues" evidence="2">
    <location>
        <begin position="232"/>
        <end position="243"/>
    </location>
</feature>
<comment type="caution">
    <text evidence="3">The sequence shown here is derived from an EMBL/GenBank/DDBJ whole genome shotgun (WGS) entry which is preliminary data.</text>
</comment>
<proteinExistence type="predicted"/>
<feature type="compositionally biased region" description="Polar residues" evidence="2">
    <location>
        <begin position="117"/>
        <end position="165"/>
    </location>
</feature>
<feature type="coiled-coil region" evidence="1">
    <location>
        <begin position="7"/>
        <end position="34"/>
    </location>
</feature>
<evidence type="ECO:0000313" key="3">
    <source>
        <dbReference type="EMBL" id="KAG8378698.1"/>
    </source>
</evidence>
<evidence type="ECO:0000256" key="1">
    <source>
        <dbReference type="SAM" id="Coils"/>
    </source>
</evidence>
<sequence>MDSQDTHLNVEEIVSEAERQRERYRIRTRELRQSMSTEDREVHRARRRQNRQQLRINENDVSRQATADGTISHSDQQHREINRIRARQRRQMMTPEQRQAQNARRRQLYRIRRSNNTIRTMHSREGINNVQQTQPMSTQRNSSLGFANASEASSSRGQTSNTSVNHFVEGGGAVHVSRSMPIPLSTLSNCHNQCETSTSNAQLSGSNLNSVTETTFVLQIPLARNFNSTNQIEASSSRAQTSNTDDHDGVEFDHSSSSNGENEAQRNGIRRNARRIRTDSFLKCARNCYPARHVKEAQLIAWIQLHA</sequence>
<accession>A0AAV6XHV8</accession>
<feature type="compositionally biased region" description="Polar residues" evidence="2">
    <location>
        <begin position="62"/>
        <end position="74"/>
    </location>
</feature>
<feature type="region of interest" description="Disordered" evidence="2">
    <location>
        <begin position="57"/>
        <end position="79"/>
    </location>
</feature>
<gene>
    <name evidence="3" type="ORF">BUALT_Bualt07G0012300</name>
</gene>
<evidence type="ECO:0000313" key="4">
    <source>
        <dbReference type="Proteomes" id="UP000826271"/>
    </source>
</evidence>
<dbReference type="EMBL" id="WHWC01000007">
    <property type="protein sequence ID" value="KAG8378698.1"/>
    <property type="molecule type" value="Genomic_DNA"/>
</dbReference>
<evidence type="ECO:0000256" key="2">
    <source>
        <dbReference type="SAM" id="MobiDB-lite"/>
    </source>
</evidence>
<name>A0AAV6XHV8_9LAMI</name>
<feature type="compositionally biased region" description="Basic and acidic residues" evidence="2">
    <location>
        <begin position="244"/>
        <end position="254"/>
    </location>
</feature>
<dbReference type="AlphaFoldDB" id="A0AAV6XHV8"/>
<reference evidence="3" key="1">
    <citation type="submission" date="2019-10" db="EMBL/GenBank/DDBJ databases">
        <authorList>
            <person name="Zhang R."/>
            <person name="Pan Y."/>
            <person name="Wang J."/>
            <person name="Ma R."/>
            <person name="Yu S."/>
        </authorList>
    </citation>
    <scope>NUCLEOTIDE SEQUENCE</scope>
    <source>
        <strain evidence="3">LA-IB0</strain>
        <tissue evidence="3">Leaf</tissue>
    </source>
</reference>